<dbReference type="Proteomes" id="UP001626550">
    <property type="component" value="Unassembled WGS sequence"/>
</dbReference>
<protein>
    <submittedName>
        <fullName evidence="1">Uncharacterized protein</fullName>
    </submittedName>
</protein>
<dbReference type="EMBL" id="JBJKFK010001999">
    <property type="protein sequence ID" value="KAL3311820.1"/>
    <property type="molecule type" value="Genomic_DNA"/>
</dbReference>
<evidence type="ECO:0000313" key="2">
    <source>
        <dbReference type="Proteomes" id="UP001626550"/>
    </source>
</evidence>
<keyword evidence="2" id="KW-1185">Reference proteome</keyword>
<comment type="caution">
    <text evidence="1">The sequence shown here is derived from an EMBL/GenBank/DDBJ whole genome shotgun (WGS) entry which is preliminary data.</text>
</comment>
<name>A0ABD2PWK2_9PLAT</name>
<sequence>MSNTELIEEILAYHDLPHVAIPHAYGSWSTRFKKKVNPFRVDAFMSDKEMNRFIARYVESLEEYRAFILMSDHHRDFSSFGTSFFDPNSKNSLISQIPKVENTNIPRSQQEFDAMSLLQKTTGLDNLIVSIPGSKSIPVPAEQWIRWALNSQLLNQHLFWLFTDVGDRTVDSFKTIIATLVLKNSSTTTSERNVNMAWISAVPTLSNGDCLYRIRRRDFLASLLQSLPNCDFGELPQRVSQTIIAAHFLGGAFARIAYKRGSQSLDASTGLDTPPNWNCFDNTTKFSMATSFMEQIGDVRTRATADIPINEDYPRIAPLALTTFGSALTEEFPVISGLFPNEFHSFDNATFRIASTMSIPYYFHGNIEKDLMITNPTGMCFDILNELAKSLQFK</sequence>
<proteinExistence type="predicted"/>
<reference evidence="1 2" key="1">
    <citation type="submission" date="2024-11" db="EMBL/GenBank/DDBJ databases">
        <title>Adaptive evolution of stress response genes in parasites aligns with host niche diversity.</title>
        <authorList>
            <person name="Hahn C."/>
            <person name="Resl P."/>
        </authorList>
    </citation>
    <scope>NUCLEOTIDE SEQUENCE [LARGE SCALE GENOMIC DNA]</scope>
    <source>
        <strain evidence="1">EGGRZ-B1_66</strain>
        <tissue evidence="1">Body</tissue>
    </source>
</reference>
<accession>A0ABD2PWK2</accession>
<organism evidence="1 2">
    <name type="scientific">Cichlidogyrus casuarinus</name>
    <dbReference type="NCBI Taxonomy" id="1844966"/>
    <lineage>
        <taxon>Eukaryota</taxon>
        <taxon>Metazoa</taxon>
        <taxon>Spiralia</taxon>
        <taxon>Lophotrochozoa</taxon>
        <taxon>Platyhelminthes</taxon>
        <taxon>Monogenea</taxon>
        <taxon>Monopisthocotylea</taxon>
        <taxon>Dactylogyridea</taxon>
        <taxon>Ancyrocephalidae</taxon>
        <taxon>Cichlidogyrus</taxon>
    </lineage>
</organism>
<evidence type="ECO:0000313" key="1">
    <source>
        <dbReference type="EMBL" id="KAL3311820.1"/>
    </source>
</evidence>
<dbReference type="AlphaFoldDB" id="A0ABD2PWK2"/>
<gene>
    <name evidence="1" type="ORF">Ciccas_009595</name>
</gene>